<gene>
    <name evidence="3" type="ORF">IAC35_06355</name>
</gene>
<keyword evidence="1" id="KW-0732">Signal</keyword>
<feature type="domain" description="DUF3108" evidence="2">
    <location>
        <begin position="129"/>
        <end position="239"/>
    </location>
</feature>
<feature type="chain" id="PRO_5038876778" description="DUF3108 domain-containing protein" evidence="1">
    <location>
        <begin position="21"/>
        <end position="243"/>
    </location>
</feature>
<evidence type="ECO:0000259" key="2">
    <source>
        <dbReference type="Pfam" id="PF21347"/>
    </source>
</evidence>
<comment type="caution">
    <text evidence="3">The sequence shown here is derived from an EMBL/GenBank/DDBJ whole genome shotgun (WGS) entry which is preliminary data.</text>
</comment>
<name>A0A9D1GNK4_9BACT</name>
<evidence type="ECO:0000256" key="1">
    <source>
        <dbReference type="SAM" id="SignalP"/>
    </source>
</evidence>
<organism evidence="3 4">
    <name type="scientific">Candidatus Cryptobacteroides merdipullorum</name>
    <dbReference type="NCBI Taxonomy" id="2840771"/>
    <lineage>
        <taxon>Bacteria</taxon>
        <taxon>Pseudomonadati</taxon>
        <taxon>Bacteroidota</taxon>
        <taxon>Bacteroidia</taxon>
        <taxon>Bacteroidales</taxon>
        <taxon>Candidatus Cryptobacteroides</taxon>
    </lineage>
</organism>
<proteinExistence type="predicted"/>
<dbReference type="Proteomes" id="UP000886881">
    <property type="component" value="Unassembled WGS sequence"/>
</dbReference>
<dbReference type="PROSITE" id="PS00430">
    <property type="entry name" value="TONB_DEPENDENT_REC_1"/>
    <property type="match status" value="1"/>
</dbReference>
<protein>
    <recommendedName>
        <fullName evidence="2">DUF3108 domain-containing protein</fullName>
    </recommendedName>
</protein>
<feature type="signal peptide" evidence="1">
    <location>
        <begin position="1"/>
        <end position="20"/>
    </location>
</feature>
<reference evidence="3" key="2">
    <citation type="journal article" date="2021" name="PeerJ">
        <title>Extensive microbial diversity within the chicken gut microbiome revealed by metagenomics and culture.</title>
        <authorList>
            <person name="Gilroy R."/>
            <person name="Ravi A."/>
            <person name="Getino M."/>
            <person name="Pursley I."/>
            <person name="Horton D.L."/>
            <person name="Alikhan N.F."/>
            <person name="Baker D."/>
            <person name="Gharbi K."/>
            <person name="Hall N."/>
            <person name="Watson M."/>
            <person name="Adriaenssens E.M."/>
            <person name="Foster-Nyarko E."/>
            <person name="Jarju S."/>
            <person name="Secka A."/>
            <person name="Antonio M."/>
            <person name="Oren A."/>
            <person name="Chaudhuri R.R."/>
            <person name="La Ragione R."/>
            <person name="Hildebrand F."/>
            <person name="Pallen M.J."/>
        </authorList>
    </citation>
    <scope>NUCLEOTIDE SEQUENCE</scope>
    <source>
        <strain evidence="3">ChiHecec2B26-709</strain>
    </source>
</reference>
<accession>A0A9D1GNK4</accession>
<reference evidence="3" key="1">
    <citation type="submission" date="2020-10" db="EMBL/GenBank/DDBJ databases">
        <authorList>
            <person name="Gilroy R."/>
        </authorList>
    </citation>
    <scope>NUCLEOTIDE SEQUENCE</scope>
    <source>
        <strain evidence="3">ChiHecec2B26-709</strain>
    </source>
</reference>
<dbReference type="InterPro" id="IPR049279">
    <property type="entry name" value="DUF3108-like"/>
</dbReference>
<evidence type="ECO:0000313" key="3">
    <source>
        <dbReference type="EMBL" id="HIT47461.1"/>
    </source>
</evidence>
<dbReference type="AlphaFoldDB" id="A0A9D1GNK4"/>
<evidence type="ECO:0000313" key="4">
    <source>
        <dbReference type="Proteomes" id="UP000886881"/>
    </source>
</evidence>
<sequence length="243" mass="26211">MKTFLILLSAAALAQAAASAQTPEPFFPSKAGTVLEYVQRDGGSGEALMFTTDSIAGFSGDFRKGGAKVISTVRYAGDTLTVRAAEPVKFENYEVISDFAAAMEESLGDMVKQSLAMAGADEADMAEVDKMMEEVTVSGECRGIPAELSVGMELPDYNVEVKIMFVSTKASCKDRKVVAQETVTTPAGTFDCYVVEEKSTVKTMMASAKNDTRTWYARGIGMVRQEVWARKKLVSVTELTAVR</sequence>
<dbReference type="EMBL" id="DVLC01000119">
    <property type="protein sequence ID" value="HIT47461.1"/>
    <property type="molecule type" value="Genomic_DNA"/>
</dbReference>
<dbReference type="InterPro" id="IPR010916">
    <property type="entry name" value="TonB_box_CS"/>
</dbReference>
<dbReference type="Pfam" id="PF21347">
    <property type="entry name" value="DUF3108_like"/>
    <property type="match status" value="1"/>
</dbReference>
<dbReference type="Gene3D" id="2.40.360.20">
    <property type="match status" value="1"/>
</dbReference>